<protein>
    <submittedName>
        <fullName evidence="5">Coagulation factor 5/8 type domain protein</fullName>
    </submittedName>
</protein>
<evidence type="ECO:0000256" key="2">
    <source>
        <dbReference type="ARBA" id="ARBA00023295"/>
    </source>
</evidence>
<dbReference type="Gene3D" id="2.60.40.1180">
    <property type="entry name" value="Golgi alpha-mannosidase II"/>
    <property type="match status" value="1"/>
</dbReference>
<dbReference type="PANTHER" id="PTHR45713:SF6">
    <property type="entry name" value="F5_8 TYPE C DOMAIN-CONTAINING PROTEIN"/>
    <property type="match status" value="1"/>
</dbReference>
<sequence>MKRWMKFFKSLSGGILILTLVFVGTFFAIDFSKVKAADGTAVINFNKVYWGDFLGVGIQWDPQDGSLPEIDSTMWDKVIQRVDFMNAKFARVMINVEDYFNGSTYNWNSVVMQRLYKILDYCQSRGVTVMLGNWWKPSWASSFTDSRFLTAICDLLNYLRNSKGYTCIRYYNFLNEPNGEWMYGENPPDLETRWNNWKDGIIALHNMLSSRGYTNWVQLVGPDTAYQDDWVDRALNNLGSQMGAYEFHIYKDYDSQVYNGEIEATVGAKRNLINSSTQSNKHLWLGELGMKEGKDPIYDCQPRVTTFEYAVVMSDGIAQVIRAGGSGVIPWCLDDAMHLASSDGTLKKWGMWNSLGGKTVGTKTYPISDQNLRPWFYPVSLFSKFFVQGSQVVEVSGPSIPGVRVAAVKKQNGTNWDVSIVVVNNNDSAKSILITAPGVTNTAIFKQYNFFASDQPKDNDGFPLPKMDRVNNLSNGILVDLPSRGVVFLTTLNGGTPVSVSSNLALNKPAYASSTENSNYPPNYAFDGNLNTRWSSAWSDPQWIYVDLGSVQTISRVKLVWEAAYAKQFQIQVSTDNVNWTTVYSNYNGTGGTNDITFTPVNARYVKMYAWQRATQYGYSLWEFEVYQ</sequence>
<comment type="similarity">
    <text evidence="3">Belongs to the glycosyl hydrolase 5 (cellulase A) family.</text>
</comment>
<dbReference type="Proteomes" id="UP000000256">
    <property type="component" value="Chromosome"/>
</dbReference>
<dbReference type="InterPro" id="IPR008979">
    <property type="entry name" value="Galactose-bd-like_sf"/>
</dbReference>
<dbReference type="GO" id="GO:0004553">
    <property type="term" value="F:hydrolase activity, hydrolyzing O-glycosyl compounds"/>
    <property type="evidence" value="ECO:0007669"/>
    <property type="project" value="InterPro"/>
</dbReference>
<dbReference type="InterPro" id="IPR017853">
    <property type="entry name" value="GH"/>
</dbReference>
<dbReference type="SUPFAM" id="SSF51445">
    <property type="entry name" value="(Trans)glycosidases"/>
    <property type="match status" value="1"/>
</dbReference>
<dbReference type="HOGENOM" id="CLU_027056_0_0_9"/>
<dbReference type="InterPro" id="IPR001547">
    <property type="entry name" value="Glyco_hydro_5"/>
</dbReference>
<dbReference type="Pfam" id="PF00754">
    <property type="entry name" value="F5_F8_type_C"/>
    <property type="match status" value="1"/>
</dbReference>
<dbReference type="PROSITE" id="PS50022">
    <property type="entry name" value="FA58C_3"/>
    <property type="match status" value="1"/>
</dbReference>
<dbReference type="KEGG" id="csc:Csac_2519"/>
<feature type="domain" description="F5/8 type C" evidence="4">
    <location>
        <begin position="493"/>
        <end position="628"/>
    </location>
</feature>
<accession>A4XMG1</accession>
<evidence type="ECO:0000256" key="3">
    <source>
        <dbReference type="RuleBase" id="RU361153"/>
    </source>
</evidence>
<dbReference type="EMBL" id="CP000679">
    <property type="protein sequence ID" value="ABP68096.1"/>
    <property type="molecule type" value="Genomic_DNA"/>
</dbReference>
<dbReference type="SUPFAM" id="SSF49785">
    <property type="entry name" value="Galactose-binding domain-like"/>
    <property type="match status" value="1"/>
</dbReference>
<dbReference type="CAZy" id="CBM32">
    <property type="family name" value="Carbohydrate-Binding Module Family 32"/>
</dbReference>
<evidence type="ECO:0000313" key="6">
    <source>
        <dbReference type="Proteomes" id="UP000000256"/>
    </source>
</evidence>
<dbReference type="PANTHER" id="PTHR45713">
    <property type="entry name" value="FTP DOMAIN-CONTAINING PROTEIN"/>
    <property type="match status" value="1"/>
</dbReference>
<gene>
    <name evidence="5" type="ordered locus">Csac_2519</name>
</gene>
<organism evidence="5 6">
    <name type="scientific">Caldicellulosiruptor saccharolyticus (strain ATCC 43494 / DSM 8903 / Tp8T 6331)</name>
    <dbReference type="NCBI Taxonomy" id="351627"/>
    <lineage>
        <taxon>Bacteria</taxon>
        <taxon>Bacillati</taxon>
        <taxon>Bacillota</taxon>
        <taxon>Bacillota incertae sedis</taxon>
        <taxon>Caldicellulosiruptorales</taxon>
        <taxon>Caldicellulosiruptoraceae</taxon>
        <taxon>Caldicellulosiruptor</taxon>
    </lineage>
</organism>
<dbReference type="Pfam" id="PF00150">
    <property type="entry name" value="Cellulase"/>
    <property type="match status" value="1"/>
</dbReference>
<dbReference type="Gene3D" id="2.60.120.260">
    <property type="entry name" value="Galactose-binding domain-like"/>
    <property type="match status" value="1"/>
</dbReference>
<dbReference type="InterPro" id="IPR013780">
    <property type="entry name" value="Glyco_hydro_b"/>
</dbReference>
<dbReference type="InterPro" id="IPR051941">
    <property type="entry name" value="BG_Antigen-Binding_Lectin"/>
</dbReference>
<dbReference type="STRING" id="351627.Csac_2519"/>
<dbReference type="OrthoDB" id="9802773at2"/>
<name>A4XMG1_CALS8</name>
<dbReference type="AlphaFoldDB" id="A4XMG1"/>
<dbReference type="eggNOG" id="COG2730">
    <property type="taxonomic scope" value="Bacteria"/>
</dbReference>
<keyword evidence="2 3" id="KW-0326">Glycosidase</keyword>
<keyword evidence="6" id="KW-1185">Reference proteome</keyword>
<evidence type="ECO:0000256" key="1">
    <source>
        <dbReference type="ARBA" id="ARBA00022801"/>
    </source>
</evidence>
<evidence type="ECO:0000313" key="5">
    <source>
        <dbReference type="EMBL" id="ABP68096.1"/>
    </source>
</evidence>
<proteinExistence type="inferred from homology"/>
<reference evidence="5 6" key="1">
    <citation type="journal article" date="2008" name="Appl. Environ. Microbiol.">
        <title>Hydrogenomics of the extremely thermophilic bacterium Caldicellulosiruptor saccharolyticus.</title>
        <authorList>
            <person name="van de Werken H.J."/>
            <person name="Verhaart M.R."/>
            <person name="VanFossen A.L."/>
            <person name="Willquist K."/>
            <person name="Lewis D.L."/>
            <person name="Nichols J.D."/>
            <person name="Goorissen H.P."/>
            <person name="Mongodin E.F."/>
            <person name="Nelson K.E."/>
            <person name="van Niel E.W."/>
            <person name="Stams A.J."/>
            <person name="Ward D.E."/>
            <person name="de Vos W.M."/>
            <person name="van der Oost J."/>
            <person name="Kelly R.M."/>
            <person name="Kengen S.W."/>
        </authorList>
    </citation>
    <scope>NUCLEOTIDE SEQUENCE [LARGE SCALE GENOMIC DNA]</scope>
    <source>
        <strain evidence="6">ATCC 43494 / DSM 8903 / Tp8T 6331</strain>
    </source>
</reference>
<evidence type="ECO:0000259" key="4">
    <source>
        <dbReference type="PROSITE" id="PS50022"/>
    </source>
</evidence>
<dbReference type="InterPro" id="IPR000421">
    <property type="entry name" value="FA58C"/>
</dbReference>
<dbReference type="GO" id="GO:0000272">
    <property type="term" value="P:polysaccharide catabolic process"/>
    <property type="evidence" value="ECO:0007669"/>
    <property type="project" value="InterPro"/>
</dbReference>
<keyword evidence="1 3" id="KW-0378">Hydrolase</keyword>
<dbReference type="Gene3D" id="3.20.20.80">
    <property type="entry name" value="Glycosidases"/>
    <property type="match status" value="1"/>
</dbReference>